<evidence type="ECO:0000256" key="1">
    <source>
        <dbReference type="ARBA" id="ARBA00006817"/>
    </source>
</evidence>
<evidence type="ECO:0000313" key="3">
    <source>
        <dbReference type="EMBL" id="SEO33925.1"/>
    </source>
</evidence>
<dbReference type="Gene3D" id="3.30.530.20">
    <property type="match status" value="1"/>
</dbReference>
<dbReference type="Pfam" id="PF08327">
    <property type="entry name" value="AHSA1"/>
    <property type="match status" value="1"/>
</dbReference>
<protein>
    <submittedName>
        <fullName evidence="3">Uncharacterized conserved protein YndB, AHSA1/START domain</fullName>
    </submittedName>
</protein>
<dbReference type="InterPro" id="IPR013538">
    <property type="entry name" value="ASHA1/2-like_C"/>
</dbReference>
<dbReference type="Proteomes" id="UP000198942">
    <property type="component" value="Unassembled WGS sequence"/>
</dbReference>
<dbReference type="EMBL" id="FOCL01000007">
    <property type="protein sequence ID" value="SEO33925.1"/>
    <property type="molecule type" value="Genomic_DNA"/>
</dbReference>
<dbReference type="STRING" id="551995.SAMN05192574_107126"/>
<comment type="similarity">
    <text evidence="1">Belongs to the AHA1 family.</text>
</comment>
<proteinExistence type="inferred from homology"/>
<gene>
    <name evidence="3" type="ORF">SAMN05192574_107126</name>
</gene>
<dbReference type="CDD" id="cd08891">
    <property type="entry name" value="SRPBCC_CalC"/>
    <property type="match status" value="1"/>
</dbReference>
<sequence length="151" mass="17186">MIPNIKKELLVAAAQESCFKAFTQKMDLWWPKTHHVGKCAMIAMVLEQGQGGRWYSKHEDGSEVNVGTVLSWNPYELLVLNWQINANFQYDPGVTTEVEVQFIAEGPKTTRVLMEHKDLHRLGEGGKAIESMDEGWGMILNLYKNTVEYEA</sequence>
<dbReference type="RefSeq" id="WP_091214290.1">
    <property type="nucleotide sequence ID" value="NZ_FOCL01000007.1"/>
</dbReference>
<dbReference type="AlphaFoldDB" id="A0A1H8NW97"/>
<keyword evidence="4" id="KW-1185">Reference proteome</keyword>
<dbReference type="SUPFAM" id="SSF55961">
    <property type="entry name" value="Bet v1-like"/>
    <property type="match status" value="1"/>
</dbReference>
<evidence type="ECO:0000313" key="4">
    <source>
        <dbReference type="Proteomes" id="UP000198942"/>
    </source>
</evidence>
<evidence type="ECO:0000259" key="2">
    <source>
        <dbReference type="Pfam" id="PF08327"/>
    </source>
</evidence>
<accession>A0A1H8NW97</accession>
<feature type="domain" description="Activator of Hsp90 ATPase homologue 1/2-like C-terminal" evidence="2">
    <location>
        <begin position="13"/>
        <end position="142"/>
    </location>
</feature>
<reference evidence="4" key="1">
    <citation type="submission" date="2016-10" db="EMBL/GenBank/DDBJ databases">
        <authorList>
            <person name="Varghese N."/>
            <person name="Submissions S."/>
        </authorList>
    </citation>
    <scope>NUCLEOTIDE SEQUENCE [LARGE SCALE GENOMIC DNA]</scope>
    <source>
        <strain evidence="4">Gh-48</strain>
    </source>
</reference>
<dbReference type="OrthoDB" id="793407at2"/>
<organism evidence="3 4">
    <name type="scientific">Mucilaginibacter gossypiicola</name>
    <dbReference type="NCBI Taxonomy" id="551995"/>
    <lineage>
        <taxon>Bacteria</taxon>
        <taxon>Pseudomonadati</taxon>
        <taxon>Bacteroidota</taxon>
        <taxon>Sphingobacteriia</taxon>
        <taxon>Sphingobacteriales</taxon>
        <taxon>Sphingobacteriaceae</taxon>
        <taxon>Mucilaginibacter</taxon>
    </lineage>
</organism>
<name>A0A1H8NW97_9SPHI</name>
<dbReference type="InterPro" id="IPR023393">
    <property type="entry name" value="START-like_dom_sf"/>
</dbReference>